<comment type="similarity">
    <text evidence="1">Belongs to the mTERF family.</text>
</comment>
<evidence type="ECO:0000256" key="2">
    <source>
        <dbReference type="ARBA" id="ARBA00022946"/>
    </source>
</evidence>
<name>A0A7S2L9C5_9STRA</name>
<feature type="region of interest" description="Disordered" evidence="3">
    <location>
        <begin position="515"/>
        <end position="534"/>
    </location>
</feature>
<evidence type="ECO:0008006" key="5">
    <source>
        <dbReference type="Google" id="ProtNLM"/>
    </source>
</evidence>
<dbReference type="Pfam" id="PF02536">
    <property type="entry name" value="mTERF"/>
    <property type="match status" value="2"/>
</dbReference>
<proteinExistence type="inferred from homology"/>
<evidence type="ECO:0000256" key="3">
    <source>
        <dbReference type="SAM" id="MobiDB-lite"/>
    </source>
</evidence>
<sequence>MKTRRKRSKLLTTAMCTAYLIRQSSCFMPAGVNFLNYRKPSNRKRKRKVPTLPPGSPTVTASVSNHNNELEDTEGIETLSIPKITWDHIGLMPASEIAYFYLSNTVGLSEETMWKITLEFPAVLGLAVKNLERKIDFLRKAMDLSDEDIRHIIGLQPSLLHLNVESNLSPSVTLLMENLQLKKSDLRVLVKSCPSILCYSIDDNLIYKLAFFLITLGTTPDEARNAFLKEPRLLTCSVETCLLPKFQFFHDDLLFPVDDIRSMVCKEPKILLYSLENNLCQKIVSYFMSMLHMDEVSVKRLLTTYPQVMNYSLHDSMIPVTRYFISDLGFSNDDFVRIILKYPRLFTLSLSKVKHMVGFFKYELALESASVRKIIHQSPQCLGLSIELNIQAKLRFLRTKLELKEDQLRQIITGMPTIFQCSIERNLDPKLDFLLDAFGGDVEKLKGTVMKLPSLLGYSLEKRIKPRMNFLLDIGEDAHGITGAVTLSAERFEEWLIGRRVKLAYERRKAEERKLAKEAREGERRKERIVKWTR</sequence>
<organism evidence="4">
    <name type="scientific">Leptocylindrus danicus</name>
    <dbReference type="NCBI Taxonomy" id="163516"/>
    <lineage>
        <taxon>Eukaryota</taxon>
        <taxon>Sar</taxon>
        <taxon>Stramenopiles</taxon>
        <taxon>Ochrophyta</taxon>
        <taxon>Bacillariophyta</taxon>
        <taxon>Coscinodiscophyceae</taxon>
        <taxon>Chaetocerotophycidae</taxon>
        <taxon>Leptocylindrales</taxon>
        <taxon>Leptocylindraceae</taxon>
        <taxon>Leptocylindrus</taxon>
    </lineage>
</organism>
<dbReference type="SMART" id="SM00733">
    <property type="entry name" value="Mterf"/>
    <property type="match status" value="10"/>
</dbReference>
<dbReference type="InterPro" id="IPR038538">
    <property type="entry name" value="MTERF_sf"/>
</dbReference>
<feature type="region of interest" description="Disordered" evidence="3">
    <location>
        <begin position="41"/>
        <end position="63"/>
    </location>
</feature>
<dbReference type="GO" id="GO:0003676">
    <property type="term" value="F:nucleic acid binding"/>
    <property type="evidence" value="ECO:0007669"/>
    <property type="project" value="InterPro"/>
</dbReference>
<accession>A0A7S2L9C5</accession>
<gene>
    <name evidence="4" type="ORF">LDAN0321_LOCUS16280</name>
</gene>
<evidence type="ECO:0000256" key="1">
    <source>
        <dbReference type="ARBA" id="ARBA00007692"/>
    </source>
</evidence>
<evidence type="ECO:0000313" key="4">
    <source>
        <dbReference type="EMBL" id="CAD9599755.1"/>
    </source>
</evidence>
<dbReference type="EMBL" id="HBGY01026311">
    <property type="protein sequence ID" value="CAD9599755.1"/>
    <property type="molecule type" value="Transcribed_RNA"/>
</dbReference>
<dbReference type="AlphaFoldDB" id="A0A7S2L9C5"/>
<keyword evidence="2" id="KW-0809">Transit peptide</keyword>
<dbReference type="PANTHER" id="PTHR13068">
    <property type="entry name" value="CGI-12 PROTEIN-RELATED"/>
    <property type="match status" value="1"/>
</dbReference>
<dbReference type="PANTHER" id="PTHR13068:SF151">
    <property type="entry name" value="TRANSCRIPTION TERMINATION FACTOR MTERF9, CHLOROPLASTIC"/>
    <property type="match status" value="1"/>
</dbReference>
<dbReference type="Gene3D" id="1.25.70.10">
    <property type="entry name" value="Transcription termination factor 3, mitochondrial"/>
    <property type="match status" value="1"/>
</dbReference>
<protein>
    <recommendedName>
        <fullName evidence="5">mTERF domain-containing protein, mitochondrial</fullName>
    </recommendedName>
</protein>
<reference evidence="4" key="1">
    <citation type="submission" date="2021-01" db="EMBL/GenBank/DDBJ databases">
        <authorList>
            <person name="Corre E."/>
            <person name="Pelletier E."/>
            <person name="Niang G."/>
            <person name="Scheremetjew M."/>
            <person name="Finn R."/>
            <person name="Kale V."/>
            <person name="Holt S."/>
            <person name="Cochrane G."/>
            <person name="Meng A."/>
            <person name="Brown T."/>
            <person name="Cohen L."/>
        </authorList>
    </citation>
    <scope>NUCLEOTIDE SEQUENCE</scope>
    <source>
        <strain evidence="4">B650</strain>
    </source>
</reference>
<dbReference type="InterPro" id="IPR003690">
    <property type="entry name" value="MTERF"/>
</dbReference>